<dbReference type="PANTHER" id="PTHR16228:SF7">
    <property type="entry name" value="SLC41A_MGTE INTEGRAL MEMBRANE DOMAIN-CONTAINING PROTEIN"/>
    <property type="match status" value="1"/>
</dbReference>
<feature type="transmembrane region" description="Helical" evidence="10">
    <location>
        <begin position="428"/>
        <end position="452"/>
    </location>
</feature>
<gene>
    <name evidence="12" type="ORF">EDB92DRAFT_1953735</name>
</gene>
<name>A0AAD4LAL4_9AGAM</name>
<evidence type="ECO:0000256" key="6">
    <source>
        <dbReference type="ARBA" id="ARBA00022989"/>
    </source>
</evidence>
<dbReference type="SUPFAM" id="SSF161093">
    <property type="entry name" value="MgtE membrane domain-like"/>
    <property type="match status" value="2"/>
</dbReference>
<evidence type="ECO:0000259" key="11">
    <source>
        <dbReference type="Pfam" id="PF01769"/>
    </source>
</evidence>
<feature type="transmembrane region" description="Helical" evidence="10">
    <location>
        <begin position="57"/>
        <end position="80"/>
    </location>
</feature>
<feature type="transmembrane region" description="Helical" evidence="10">
    <location>
        <begin position="473"/>
        <end position="497"/>
    </location>
</feature>
<feature type="transmembrane region" description="Helical" evidence="10">
    <location>
        <begin position="217"/>
        <end position="244"/>
    </location>
</feature>
<accession>A0AAD4LAL4</accession>
<dbReference type="InterPro" id="IPR036739">
    <property type="entry name" value="SLC41_membr_dom_sf"/>
</dbReference>
<organism evidence="12 13">
    <name type="scientific">Lactarius akahatsu</name>
    <dbReference type="NCBI Taxonomy" id="416441"/>
    <lineage>
        <taxon>Eukaryota</taxon>
        <taxon>Fungi</taxon>
        <taxon>Dikarya</taxon>
        <taxon>Basidiomycota</taxon>
        <taxon>Agaricomycotina</taxon>
        <taxon>Agaricomycetes</taxon>
        <taxon>Russulales</taxon>
        <taxon>Russulaceae</taxon>
        <taxon>Lactarius</taxon>
    </lineage>
</organism>
<feature type="transmembrane region" description="Helical" evidence="10">
    <location>
        <begin position="348"/>
        <end position="367"/>
    </location>
</feature>
<comment type="caution">
    <text evidence="12">The sequence shown here is derived from an EMBL/GenBank/DDBJ whole genome shotgun (WGS) entry which is preliminary data.</text>
</comment>
<evidence type="ECO:0000313" key="12">
    <source>
        <dbReference type="EMBL" id="KAH8980789.1"/>
    </source>
</evidence>
<keyword evidence="5" id="KW-0460">Magnesium</keyword>
<feature type="region of interest" description="Disordered" evidence="9">
    <location>
        <begin position="1"/>
        <end position="51"/>
    </location>
</feature>
<keyword evidence="7" id="KW-0406">Ion transport</keyword>
<feature type="transmembrane region" description="Helical" evidence="10">
    <location>
        <begin position="146"/>
        <end position="171"/>
    </location>
</feature>
<evidence type="ECO:0000256" key="8">
    <source>
        <dbReference type="ARBA" id="ARBA00023136"/>
    </source>
</evidence>
<evidence type="ECO:0000256" key="3">
    <source>
        <dbReference type="ARBA" id="ARBA00022448"/>
    </source>
</evidence>
<reference evidence="12" key="1">
    <citation type="submission" date="2022-01" db="EMBL/GenBank/DDBJ databases">
        <title>Comparative genomics reveals a dynamic genome evolution in the ectomycorrhizal milk-cap (Lactarius) mushrooms.</title>
        <authorList>
            <consortium name="DOE Joint Genome Institute"/>
            <person name="Lebreton A."/>
            <person name="Tang N."/>
            <person name="Kuo A."/>
            <person name="LaButti K."/>
            <person name="Drula E."/>
            <person name="Barry K."/>
            <person name="Clum A."/>
            <person name="Lipzen A."/>
            <person name="Mousain D."/>
            <person name="Ng V."/>
            <person name="Wang R."/>
            <person name="Wang X."/>
            <person name="Dai Y."/>
            <person name="Henrissat B."/>
            <person name="Grigoriev I.V."/>
            <person name="Guerin-Laguette A."/>
            <person name="Yu F."/>
            <person name="Martin F.M."/>
        </authorList>
    </citation>
    <scope>NUCLEOTIDE SEQUENCE</scope>
    <source>
        <strain evidence="12">QP</strain>
    </source>
</reference>
<keyword evidence="6 10" id="KW-1133">Transmembrane helix</keyword>
<dbReference type="InterPro" id="IPR006667">
    <property type="entry name" value="SLC41_membr_dom"/>
</dbReference>
<evidence type="ECO:0000256" key="10">
    <source>
        <dbReference type="SAM" id="Phobius"/>
    </source>
</evidence>
<protein>
    <submittedName>
        <fullName evidence="12">Mg transporter</fullName>
    </submittedName>
</protein>
<evidence type="ECO:0000256" key="5">
    <source>
        <dbReference type="ARBA" id="ARBA00022842"/>
    </source>
</evidence>
<dbReference type="PANTHER" id="PTHR16228">
    <property type="entry name" value="DIVALENT CATION TRANSPORTER SOLUTE CARRIER FAMILY 41"/>
    <property type="match status" value="1"/>
</dbReference>
<dbReference type="GO" id="GO:0005886">
    <property type="term" value="C:plasma membrane"/>
    <property type="evidence" value="ECO:0007669"/>
    <property type="project" value="TreeGrafter"/>
</dbReference>
<evidence type="ECO:0000313" key="13">
    <source>
        <dbReference type="Proteomes" id="UP001201163"/>
    </source>
</evidence>
<evidence type="ECO:0000256" key="2">
    <source>
        <dbReference type="ARBA" id="ARBA00009749"/>
    </source>
</evidence>
<feature type="domain" description="SLC41A/MgtE integral membrane" evidence="11">
    <location>
        <begin position="107"/>
        <end position="273"/>
    </location>
</feature>
<evidence type="ECO:0000256" key="9">
    <source>
        <dbReference type="SAM" id="MobiDB-lite"/>
    </source>
</evidence>
<comment type="similarity">
    <text evidence="2">Belongs to the SLC41A transporter family.</text>
</comment>
<proteinExistence type="inferred from homology"/>
<evidence type="ECO:0000256" key="1">
    <source>
        <dbReference type="ARBA" id="ARBA00004141"/>
    </source>
</evidence>
<keyword evidence="4 10" id="KW-0812">Transmembrane</keyword>
<feature type="transmembrane region" description="Helical" evidence="10">
    <location>
        <begin position="398"/>
        <end position="422"/>
    </location>
</feature>
<feature type="compositionally biased region" description="Acidic residues" evidence="9">
    <location>
        <begin position="13"/>
        <end position="29"/>
    </location>
</feature>
<dbReference type="Gene3D" id="1.10.357.20">
    <property type="entry name" value="SLC41 divalent cation transporters, integral membrane domain"/>
    <property type="match status" value="2"/>
</dbReference>
<feature type="transmembrane region" description="Helical" evidence="10">
    <location>
        <begin position="92"/>
        <end position="111"/>
    </location>
</feature>
<evidence type="ECO:0000256" key="4">
    <source>
        <dbReference type="ARBA" id="ARBA00022692"/>
    </source>
</evidence>
<feature type="transmembrane region" description="Helical" evidence="10">
    <location>
        <begin position="287"/>
        <end position="307"/>
    </location>
</feature>
<keyword evidence="13" id="KW-1185">Reference proteome</keyword>
<evidence type="ECO:0000256" key="7">
    <source>
        <dbReference type="ARBA" id="ARBA00023065"/>
    </source>
</evidence>
<comment type="subcellular location">
    <subcellularLocation>
        <location evidence="1">Membrane</location>
        <topology evidence="1">Multi-pass membrane protein</topology>
    </subcellularLocation>
</comment>
<sequence>MDSDMEMSHLEQLPDDDDDDSDSDNDNDDQGARALLTPNTQTRGQGKQPATRAAATLWNQIGSIVLEALPTLLFTTMGLLFTGELFAKISHWNAMTSINELIAIVLAILNLKGNIEMNLSARLGTAANMGDLDVPSTRNALILGNLALIQVQAAVVSFVAACFPFLLSAIFPGLGEESPESLPPGTRSLFHYSRTPGLDHSHRGPPTGVSKSGFNEFMVVASTAMSSSCLSAILLGSFMSGLVVLCRKLGRDPDNIAPPIAACLGDLVTMSLLGAMSTVLTLGIATAAPYAVVAAVTLFAIMCASIVRQNEHVRPLLSAGWIPLLGAMVIASASGIVLDAFVARYEGYAILGVAFGGIPGGAGSIFVSRLSTALHAAASVIAPLPNSGHSNHEPSSRVVMLVLFLVSIPVGVAFFFILRVSAWLATPFLFTVLALFFLCTAIAISLVAGYALTNYLWSRKYDPDMYALPIHAALMDLVGQLLLVACFELASAIGLHVRSHSSEA</sequence>
<dbReference type="EMBL" id="JAKELL010000130">
    <property type="protein sequence ID" value="KAH8980789.1"/>
    <property type="molecule type" value="Genomic_DNA"/>
</dbReference>
<keyword evidence="8 10" id="KW-0472">Membrane</keyword>
<dbReference type="Proteomes" id="UP001201163">
    <property type="component" value="Unassembled WGS sequence"/>
</dbReference>
<dbReference type="Pfam" id="PF01769">
    <property type="entry name" value="MgtE"/>
    <property type="match status" value="2"/>
</dbReference>
<feature type="transmembrane region" description="Helical" evidence="10">
    <location>
        <begin position="319"/>
        <end position="342"/>
    </location>
</feature>
<dbReference type="InterPro" id="IPR045349">
    <property type="entry name" value="SLC41A1-3"/>
</dbReference>
<dbReference type="AlphaFoldDB" id="A0AAD4LAL4"/>
<dbReference type="GO" id="GO:0008324">
    <property type="term" value="F:monoatomic cation transmembrane transporter activity"/>
    <property type="evidence" value="ECO:0007669"/>
    <property type="project" value="InterPro"/>
</dbReference>
<keyword evidence="3" id="KW-0813">Transport</keyword>
<feature type="domain" description="SLC41A/MgtE integral membrane" evidence="11">
    <location>
        <begin position="356"/>
        <end position="486"/>
    </location>
</feature>